<evidence type="ECO:0000313" key="5">
    <source>
        <dbReference type="Proteomes" id="UP000823900"/>
    </source>
</evidence>
<comment type="caution">
    <text evidence="4">The sequence shown here is derived from an EMBL/GenBank/DDBJ whole genome shotgun (WGS) entry which is preliminary data.</text>
</comment>
<evidence type="ECO:0000256" key="3">
    <source>
        <dbReference type="SAM" id="SignalP"/>
    </source>
</evidence>
<feature type="repeat" description="Cell wall-binding" evidence="2">
    <location>
        <begin position="278"/>
        <end position="297"/>
    </location>
</feature>
<keyword evidence="3" id="KW-0732">Signal</keyword>
<evidence type="ECO:0000313" key="4">
    <source>
        <dbReference type="EMBL" id="HJA70355.1"/>
    </source>
</evidence>
<feature type="repeat" description="Cell wall-binding" evidence="2">
    <location>
        <begin position="258"/>
        <end position="277"/>
    </location>
</feature>
<sequence>MLKGKKAALLFLASSMVFGSAVPAMADNDKRITSVSLEITSDIQVGEDMTNDSIDVESSSSRYTVDSWEILNTGFMWMEDDVPQIKVYLTAEDGYYFSLTSSKVRLKGAKYVTASKRDSSTTLMITMNLPSLAESVGEIEKVTLGEDGIARWDETIGAGTYEVRVQRDGKNTGTTATVRTTSYDLKEFLGRPGVYSVRVRPVNKIKQDIKGQWTDSNTFYVDSSLAEDFRMGRVKVGGRWEEEGSQWRFREVDGSYASSKWKEIEGIWYYFDVNGYMMTGWIEVDGKWYYCDTSGAMLHDTEIDGYALGSDGAMITQ</sequence>
<dbReference type="PROSITE" id="PS51170">
    <property type="entry name" value="CW"/>
    <property type="match status" value="2"/>
</dbReference>
<evidence type="ECO:0000256" key="2">
    <source>
        <dbReference type="PROSITE-ProRule" id="PRU00591"/>
    </source>
</evidence>
<dbReference type="Gene3D" id="2.60.40.10">
    <property type="entry name" value="Immunoglobulins"/>
    <property type="match status" value="1"/>
</dbReference>
<dbReference type="SUPFAM" id="SSF69360">
    <property type="entry name" value="Cell wall binding repeat"/>
    <property type="match status" value="1"/>
</dbReference>
<reference evidence="4" key="1">
    <citation type="journal article" date="2021" name="PeerJ">
        <title>Extensive microbial diversity within the chicken gut microbiome revealed by metagenomics and culture.</title>
        <authorList>
            <person name="Gilroy R."/>
            <person name="Ravi A."/>
            <person name="Getino M."/>
            <person name="Pursley I."/>
            <person name="Horton D.L."/>
            <person name="Alikhan N.F."/>
            <person name="Baker D."/>
            <person name="Gharbi K."/>
            <person name="Hall N."/>
            <person name="Watson M."/>
            <person name="Adriaenssens E.M."/>
            <person name="Foster-Nyarko E."/>
            <person name="Jarju S."/>
            <person name="Secka A."/>
            <person name="Antonio M."/>
            <person name="Oren A."/>
            <person name="Chaudhuri R.R."/>
            <person name="La Ragione R."/>
            <person name="Hildebrand F."/>
            <person name="Pallen M.J."/>
        </authorList>
    </citation>
    <scope>NUCLEOTIDE SEQUENCE</scope>
    <source>
        <strain evidence="4">CHK178-16964</strain>
    </source>
</reference>
<dbReference type="InterPro" id="IPR018337">
    <property type="entry name" value="Cell_wall/Cho-bd_repeat"/>
</dbReference>
<dbReference type="Gene3D" id="2.10.270.10">
    <property type="entry name" value="Cholin Binding"/>
    <property type="match status" value="1"/>
</dbReference>
<accession>A0A9D2HGI6</accession>
<dbReference type="InterPro" id="IPR013783">
    <property type="entry name" value="Ig-like_fold"/>
</dbReference>
<dbReference type="Proteomes" id="UP000823900">
    <property type="component" value="Unassembled WGS sequence"/>
</dbReference>
<dbReference type="AlphaFoldDB" id="A0A9D2HGI6"/>
<gene>
    <name evidence="4" type="ORF">IAA07_02085</name>
</gene>
<feature type="signal peptide" evidence="3">
    <location>
        <begin position="1"/>
        <end position="26"/>
    </location>
</feature>
<protein>
    <submittedName>
        <fullName evidence="4">Cell wall-binding protein</fullName>
    </submittedName>
</protein>
<evidence type="ECO:0000256" key="1">
    <source>
        <dbReference type="ARBA" id="ARBA00022737"/>
    </source>
</evidence>
<feature type="chain" id="PRO_5039499899" evidence="3">
    <location>
        <begin position="27"/>
        <end position="317"/>
    </location>
</feature>
<dbReference type="EMBL" id="DWZA01000020">
    <property type="protein sequence ID" value="HJA70355.1"/>
    <property type="molecule type" value="Genomic_DNA"/>
</dbReference>
<keyword evidence="1" id="KW-0677">Repeat</keyword>
<reference evidence="4" key="2">
    <citation type="submission" date="2021-04" db="EMBL/GenBank/DDBJ databases">
        <authorList>
            <person name="Gilroy R."/>
        </authorList>
    </citation>
    <scope>NUCLEOTIDE SEQUENCE</scope>
    <source>
        <strain evidence="4">CHK178-16964</strain>
    </source>
</reference>
<proteinExistence type="predicted"/>
<dbReference type="Pfam" id="PF19127">
    <property type="entry name" value="Choline_bind_3"/>
    <property type="match status" value="1"/>
</dbReference>
<name>A0A9D2HGI6_9FIRM</name>
<organism evidence="4 5">
    <name type="scientific">Candidatus Lachnoclostridium stercoravium</name>
    <dbReference type="NCBI Taxonomy" id="2838633"/>
    <lineage>
        <taxon>Bacteria</taxon>
        <taxon>Bacillati</taxon>
        <taxon>Bacillota</taxon>
        <taxon>Clostridia</taxon>
        <taxon>Lachnospirales</taxon>
        <taxon>Lachnospiraceae</taxon>
    </lineage>
</organism>